<gene>
    <name evidence="1" type="ORF">OPT61_g2611</name>
</gene>
<reference evidence="1" key="1">
    <citation type="submission" date="2022-11" db="EMBL/GenBank/DDBJ databases">
        <title>Genome Sequence of Boeremia exigua.</title>
        <authorList>
            <person name="Buettner E."/>
        </authorList>
    </citation>
    <scope>NUCLEOTIDE SEQUENCE</scope>
    <source>
        <strain evidence="1">CU02</strain>
    </source>
</reference>
<proteinExistence type="predicted"/>
<organism evidence="1 2">
    <name type="scientific">Boeremia exigua</name>
    <dbReference type="NCBI Taxonomy" id="749465"/>
    <lineage>
        <taxon>Eukaryota</taxon>
        <taxon>Fungi</taxon>
        <taxon>Dikarya</taxon>
        <taxon>Ascomycota</taxon>
        <taxon>Pezizomycotina</taxon>
        <taxon>Dothideomycetes</taxon>
        <taxon>Pleosporomycetidae</taxon>
        <taxon>Pleosporales</taxon>
        <taxon>Pleosporineae</taxon>
        <taxon>Didymellaceae</taxon>
        <taxon>Boeremia</taxon>
    </lineage>
</organism>
<dbReference type="Proteomes" id="UP001153331">
    <property type="component" value="Unassembled WGS sequence"/>
</dbReference>
<keyword evidence="2" id="KW-1185">Reference proteome</keyword>
<sequence length="446" mass="49481">MSVHYFQHSLTTPPASPSVSPSVSHPTNPSASPLAILPATPSALSGSPSASLASTTVLARTSTSPSSLPARSPSRFPSAAREILEYLRGRNSGALYRRSYSALLTEAEKRQLEEEIYKDRELASVYLNSRLAWFPPRPNGRSRGKLVYIIPTRTHDKFCDLIESACETRIAALQKDPTHHAHRAAMDILGWRKHSIDLEDGDVNIAHIAFQYAALRNDYESFPLIVEVGLSQTSRSLNRKAKRWLRSFETKTVVTFNLPYQDRKARQTQLQQDQTQEDQSQQAGSKSKVDEATYTLHRMRNTGNNVWVHEKDQGTFRNEDGATEGSLQLTLNDFIPDSHLLDFGDEVAISISHSDMDAFLSEARRVQAVYDNQKPPKPCKGKKKCLDMSDSESNAAVSSGRDNSPPQDRKSDKDFAASQTLGRALAASFSMTTRSMARDPLADNDG</sequence>
<name>A0ACC2IKV0_9PLEO</name>
<protein>
    <submittedName>
        <fullName evidence="1">Uncharacterized protein</fullName>
    </submittedName>
</protein>
<dbReference type="EMBL" id="JAPHNI010000120">
    <property type="protein sequence ID" value="KAJ8115834.1"/>
    <property type="molecule type" value="Genomic_DNA"/>
</dbReference>
<comment type="caution">
    <text evidence="1">The sequence shown here is derived from an EMBL/GenBank/DDBJ whole genome shotgun (WGS) entry which is preliminary data.</text>
</comment>
<accession>A0ACC2IKV0</accession>
<evidence type="ECO:0000313" key="2">
    <source>
        <dbReference type="Proteomes" id="UP001153331"/>
    </source>
</evidence>
<evidence type="ECO:0000313" key="1">
    <source>
        <dbReference type="EMBL" id="KAJ8115834.1"/>
    </source>
</evidence>